<evidence type="ECO:0000313" key="1">
    <source>
        <dbReference type="EMBL" id="MCA4706180.1"/>
    </source>
</evidence>
<dbReference type="InterPro" id="IPR036410">
    <property type="entry name" value="HSP_DnaJ_Cys-rich_dom_sf"/>
</dbReference>
<reference evidence="1" key="1">
    <citation type="submission" date="2023-08" db="EMBL/GenBank/DDBJ databases">
        <title>Mucin Metabolism Genes Underlie the Key Renovations of Bacteroides xylanisolvens Genomes in Captive Great Apes.</title>
        <authorList>
            <person name="Nishida A.H."/>
        </authorList>
    </citation>
    <scope>NUCLEOTIDE SEQUENCE</scope>
    <source>
        <strain evidence="1">P13.H9</strain>
    </source>
</reference>
<protein>
    <submittedName>
        <fullName evidence="1">Uncharacterized protein</fullName>
    </submittedName>
</protein>
<accession>A0AAW4T9P8</accession>
<gene>
    <name evidence="1" type="ORF">LD004_21485</name>
</gene>
<dbReference type="EMBL" id="JAIWYE010000037">
    <property type="protein sequence ID" value="MCA4706180.1"/>
    <property type="molecule type" value="Genomic_DNA"/>
</dbReference>
<dbReference type="RefSeq" id="WP_225451188.1">
    <property type="nucleotide sequence ID" value="NZ_JAIWXB010000037.1"/>
</dbReference>
<dbReference type="Gene3D" id="6.20.20.10">
    <property type="match status" value="1"/>
</dbReference>
<organism evidence="1 2">
    <name type="scientific">Bacteroides xylanisolvens</name>
    <dbReference type="NCBI Taxonomy" id="371601"/>
    <lineage>
        <taxon>Bacteria</taxon>
        <taxon>Pseudomonadati</taxon>
        <taxon>Bacteroidota</taxon>
        <taxon>Bacteroidia</taxon>
        <taxon>Bacteroidales</taxon>
        <taxon>Bacteroidaceae</taxon>
        <taxon>Bacteroides</taxon>
    </lineage>
</organism>
<evidence type="ECO:0000313" key="2">
    <source>
        <dbReference type="Proteomes" id="UP001198461"/>
    </source>
</evidence>
<dbReference type="Proteomes" id="UP001198461">
    <property type="component" value="Unassembled WGS sequence"/>
</dbReference>
<comment type="caution">
    <text evidence="1">The sequence shown here is derived from an EMBL/GenBank/DDBJ whole genome shotgun (WGS) entry which is preliminary data.</text>
</comment>
<sequence>MIHNLIKSNDEEVRCTCPRCGGTGYLPQYRHIENGICFKCRGARTVVYHQYGMTKQVIRTI</sequence>
<proteinExistence type="predicted"/>
<name>A0AAW4T9P8_9BACE</name>
<dbReference type="SUPFAM" id="SSF57938">
    <property type="entry name" value="DnaJ/Hsp40 cysteine-rich domain"/>
    <property type="match status" value="1"/>
</dbReference>
<dbReference type="AlphaFoldDB" id="A0AAW4T9P8"/>